<protein>
    <submittedName>
        <fullName evidence="1">Uncharacterized protein</fullName>
    </submittedName>
</protein>
<proteinExistence type="predicted"/>
<accession>A0ABN3BST0</accession>
<sequence length="64" mass="7114">MGFKPGGLLGAEITDLRAVMPPHPWKTTFIVPLLATPEQRAYVATVMAFQSQIDLLDTSWLDEQ</sequence>
<keyword evidence="2" id="KW-1185">Reference proteome</keyword>
<reference evidence="1 2" key="1">
    <citation type="journal article" date="2019" name="Int. J. Syst. Evol. Microbiol.">
        <title>The Global Catalogue of Microorganisms (GCM) 10K type strain sequencing project: providing services to taxonomists for standard genome sequencing and annotation.</title>
        <authorList>
            <consortium name="The Broad Institute Genomics Platform"/>
            <consortium name="The Broad Institute Genome Sequencing Center for Infectious Disease"/>
            <person name="Wu L."/>
            <person name="Ma J."/>
        </authorList>
    </citation>
    <scope>NUCLEOTIDE SEQUENCE [LARGE SCALE GENOMIC DNA]</scope>
    <source>
        <strain evidence="1 2">JCM 14924</strain>
    </source>
</reference>
<comment type="caution">
    <text evidence="1">The sequence shown here is derived from an EMBL/GenBank/DDBJ whole genome shotgun (WGS) entry which is preliminary data.</text>
</comment>
<evidence type="ECO:0000313" key="2">
    <source>
        <dbReference type="Proteomes" id="UP001501391"/>
    </source>
</evidence>
<evidence type="ECO:0000313" key="1">
    <source>
        <dbReference type="EMBL" id="GAA2199966.1"/>
    </source>
</evidence>
<name>A0ABN3BST0_9ACTN</name>
<dbReference type="RefSeq" id="WP_346163577.1">
    <property type="nucleotide sequence ID" value="NZ_BAAAOQ010000016.1"/>
</dbReference>
<dbReference type="EMBL" id="BAAAOQ010000016">
    <property type="protein sequence ID" value="GAA2199966.1"/>
    <property type="molecule type" value="Genomic_DNA"/>
</dbReference>
<dbReference type="Proteomes" id="UP001501391">
    <property type="component" value="Unassembled WGS sequence"/>
</dbReference>
<organism evidence="1 2">
    <name type="scientific">Streptomyces bangladeshensis</name>
    <dbReference type="NCBI Taxonomy" id="295352"/>
    <lineage>
        <taxon>Bacteria</taxon>
        <taxon>Bacillati</taxon>
        <taxon>Actinomycetota</taxon>
        <taxon>Actinomycetes</taxon>
        <taxon>Kitasatosporales</taxon>
        <taxon>Streptomycetaceae</taxon>
        <taxon>Streptomyces</taxon>
    </lineage>
</organism>
<gene>
    <name evidence="1" type="ORF">GCM10009787_49030</name>
</gene>